<keyword evidence="1" id="KW-1133">Transmembrane helix</keyword>
<feature type="transmembrane region" description="Helical" evidence="1">
    <location>
        <begin position="70"/>
        <end position="90"/>
    </location>
</feature>
<keyword evidence="1" id="KW-0812">Transmembrane</keyword>
<accession>A0A9D7SXD3</accession>
<protein>
    <recommendedName>
        <fullName evidence="4">DUF4199 domain-containing protein</fullName>
    </recommendedName>
</protein>
<sequence>MDHVVKHKINIELIWWAFTLILAAIIIFPIWINAPLFPFFFQNIILVAAFVTFTRYIFLLPTTLIARQKWIKVFVIAVSAILFFILTTALSDFHNFLDEEGLQTLVEHLNVNAQTRIMNYMKGEMIFFGVGSIIAGLILPFRMVISLWRGRNRGTV</sequence>
<evidence type="ECO:0000313" key="3">
    <source>
        <dbReference type="Proteomes" id="UP000808337"/>
    </source>
</evidence>
<dbReference type="AlphaFoldDB" id="A0A9D7SXD3"/>
<organism evidence="2 3">
    <name type="scientific">Candidatus Opimibacter skivensis</name>
    <dbReference type="NCBI Taxonomy" id="2982028"/>
    <lineage>
        <taxon>Bacteria</taxon>
        <taxon>Pseudomonadati</taxon>
        <taxon>Bacteroidota</taxon>
        <taxon>Saprospiria</taxon>
        <taxon>Saprospirales</taxon>
        <taxon>Saprospiraceae</taxon>
        <taxon>Candidatus Opimibacter</taxon>
    </lineage>
</organism>
<feature type="transmembrane region" description="Helical" evidence="1">
    <location>
        <begin position="125"/>
        <end position="145"/>
    </location>
</feature>
<dbReference type="Proteomes" id="UP000808337">
    <property type="component" value="Unassembled WGS sequence"/>
</dbReference>
<dbReference type="EMBL" id="JADKGY010000032">
    <property type="protein sequence ID" value="MBK9984993.1"/>
    <property type="molecule type" value="Genomic_DNA"/>
</dbReference>
<comment type="caution">
    <text evidence="2">The sequence shown here is derived from an EMBL/GenBank/DDBJ whole genome shotgun (WGS) entry which is preliminary data.</text>
</comment>
<evidence type="ECO:0000313" key="2">
    <source>
        <dbReference type="EMBL" id="MBK9984993.1"/>
    </source>
</evidence>
<evidence type="ECO:0008006" key="4">
    <source>
        <dbReference type="Google" id="ProtNLM"/>
    </source>
</evidence>
<feature type="transmembrane region" description="Helical" evidence="1">
    <location>
        <begin position="12"/>
        <end position="32"/>
    </location>
</feature>
<name>A0A9D7SXD3_9BACT</name>
<keyword evidence="1" id="KW-0472">Membrane</keyword>
<gene>
    <name evidence="2" type="ORF">IPP15_21955</name>
</gene>
<proteinExistence type="predicted"/>
<reference evidence="2 3" key="1">
    <citation type="submission" date="2020-10" db="EMBL/GenBank/DDBJ databases">
        <title>Connecting structure to function with the recovery of over 1000 high-quality activated sludge metagenome-assembled genomes encoding full-length rRNA genes using long-read sequencing.</title>
        <authorList>
            <person name="Singleton C.M."/>
            <person name="Petriglieri F."/>
            <person name="Kristensen J.M."/>
            <person name="Kirkegaard R.H."/>
            <person name="Michaelsen T.Y."/>
            <person name="Andersen M.H."/>
            <person name="Karst S.M."/>
            <person name="Dueholm M.S."/>
            <person name="Nielsen P.H."/>
            <person name="Albertsen M."/>
        </authorList>
    </citation>
    <scope>NUCLEOTIDE SEQUENCE [LARGE SCALE GENOMIC DNA]</scope>
    <source>
        <strain evidence="2">Ribe_18-Q3-R11-54_MAXAC.273</strain>
    </source>
</reference>
<feature type="transmembrane region" description="Helical" evidence="1">
    <location>
        <begin position="38"/>
        <end position="58"/>
    </location>
</feature>
<evidence type="ECO:0000256" key="1">
    <source>
        <dbReference type="SAM" id="Phobius"/>
    </source>
</evidence>